<dbReference type="OrthoDB" id="6624781at2"/>
<dbReference type="EMBL" id="STGY01000037">
    <property type="protein sequence ID" value="THV41850.1"/>
    <property type="molecule type" value="Genomic_DNA"/>
</dbReference>
<dbReference type="Gene3D" id="3.10.180.10">
    <property type="entry name" value="2,3-Dihydroxybiphenyl 1,2-Dioxygenase, domain 1"/>
    <property type="match status" value="1"/>
</dbReference>
<accession>A0A4S8QC39</accession>
<dbReference type="AlphaFoldDB" id="A0A4S8QC39"/>
<protein>
    <recommendedName>
        <fullName evidence="3">Glyoxalase</fullName>
    </recommendedName>
</protein>
<reference evidence="1 2" key="2">
    <citation type="submission" date="2019-05" db="EMBL/GenBank/DDBJ databases">
        <title>Glycomyces buryatensis sp. nov.</title>
        <authorList>
            <person name="Nikitina E."/>
        </authorList>
    </citation>
    <scope>NUCLEOTIDE SEQUENCE [LARGE SCALE GENOMIC DNA]</scope>
    <source>
        <strain evidence="1 2">18</strain>
    </source>
</reference>
<evidence type="ECO:0008006" key="3">
    <source>
        <dbReference type="Google" id="ProtNLM"/>
    </source>
</evidence>
<proteinExistence type="predicted"/>
<evidence type="ECO:0000313" key="2">
    <source>
        <dbReference type="Proteomes" id="UP000308760"/>
    </source>
</evidence>
<dbReference type="SUPFAM" id="SSF54593">
    <property type="entry name" value="Glyoxalase/Bleomycin resistance protein/Dihydroxybiphenyl dioxygenase"/>
    <property type="match status" value="1"/>
</dbReference>
<dbReference type="InterPro" id="IPR029068">
    <property type="entry name" value="Glyas_Bleomycin-R_OHBP_Dase"/>
</dbReference>
<name>A0A4S8QC39_9ACTN</name>
<comment type="caution">
    <text evidence="1">The sequence shown here is derived from an EMBL/GenBank/DDBJ whole genome shotgun (WGS) entry which is preliminary data.</text>
</comment>
<organism evidence="1 2">
    <name type="scientific">Glycomyces buryatensis</name>
    <dbReference type="NCBI Taxonomy" id="2570927"/>
    <lineage>
        <taxon>Bacteria</taxon>
        <taxon>Bacillati</taxon>
        <taxon>Actinomycetota</taxon>
        <taxon>Actinomycetes</taxon>
        <taxon>Glycomycetales</taxon>
        <taxon>Glycomycetaceae</taxon>
        <taxon>Glycomyces</taxon>
    </lineage>
</organism>
<dbReference type="Proteomes" id="UP000308760">
    <property type="component" value="Unassembled WGS sequence"/>
</dbReference>
<sequence>MSEPAIRANESTVPLLPCISVEETLHFYRALEFEVTYEQTRPYLYLAVEWSGFGLHFGKPPRGIDPDREDAGGCLIMVDAVAPYHAAFVRAMREAYGKILAKGRPRITRYRPGASRFTLVDPSGNSLIFIQRDEPAEPDEAASRSAELGAIELTASERARVESELGHVAAVRQWLDG</sequence>
<reference evidence="2" key="1">
    <citation type="submission" date="2019-04" db="EMBL/GenBank/DDBJ databases">
        <title>Nocardioides xinjiangensis sp. nov.</title>
        <authorList>
            <person name="Liu S."/>
        </authorList>
    </citation>
    <scope>NUCLEOTIDE SEQUENCE [LARGE SCALE GENOMIC DNA]</scope>
    <source>
        <strain evidence="2">18</strain>
    </source>
</reference>
<gene>
    <name evidence="1" type="ORF">FAB82_09005</name>
</gene>
<keyword evidence="2" id="KW-1185">Reference proteome</keyword>
<evidence type="ECO:0000313" key="1">
    <source>
        <dbReference type="EMBL" id="THV41850.1"/>
    </source>
</evidence>